<proteinExistence type="predicted"/>
<protein>
    <submittedName>
        <fullName evidence="2">Uncharacterized protein</fullName>
    </submittedName>
</protein>
<dbReference type="Proteomes" id="UP001234581">
    <property type="component" value="Unassembled WGS sequence"/>
</dbReference>
<dbReference type="RefSeq" id="XP_058346584.1">
    <property type="nucleotide sequence ID" value="XM_058482560.1"/>
</dbReference>
<evidence type="ECO:0000256" key="1">
    <source>
        <dbReference type="SAM" id="Phobius"/>
    </source>
</evidence>
<keyword evidence="1" id="KW-0812">Transmembrane</keyword>
<name>A0AAD7Y1P4_9FUNG</name>
<feature type="transmembrane region" description="Helical" evidence="1">
    <location>
        <begin position="159"/>
        <end position="176"/>
    </location>
</feature>
<evidence type="ECO:0000313" key="2">
    <source>
        <dbReference type="EMBL" id="KAJ8661671.1"/>
    </source>
</evidence>
<organism evidence="2 3">
    <name type="scientific">Lichtheimia ornata</name>
    <dbReference type="NCBI Taxonomy" id="688661"/>
    <lineage>
        <taxon>Eukaryota</taxon>
        <taxon>Fungi</taxon>
        <taxon>Fungi incertae sedis</taxon>
        <taxon>Mucoromycota</taxon>
        <taxon>Mucoromycotina</taxon>
        <taxon>Mucoromycetes</taxon>
        <taxon>Mucorales</taxon>
        <taxon>Lichtheimiaceae</taxon>
        <taxon>Lichtheimia</taxon>
    </lineage>
</organism>
<comment type="caution">
    <text evidence="2">The sequence shown here is derived from an EMBL/GenBank/DDBJ whole genome shotgun (WGS) entry which is preliminary data.</text>
</comment>
<dbReference type="GeneID" id="83209895"/>
<evidence type="ECO:0000313" key="3">
    <source>
        <dbReference type="Proteomes" id="UP001234581"/>
    </source>
</evidence>
<sequence>MVHGVVCLPFRVVHNESSQEVHIASFGLNMLDDGTSGSNKIRIQSKNAVWLAQCETAARQHGWHGDTGLFWRIDAIEKYHKVRVFIVGLAGFKWTYQTPYSGRASFGDTIIIKAARQDVIVLHFPVELYMLCPGTREDGISIDALHRVDPQESTGTRRFFGCALLLLLYILMAYLVPKSAGDDCVIQQRAALVFWCFGVYKITAMNC</sequence>
<reference evidence="2 3" key="1">
    <citation type="submission" date="2023-03" db="EMBL/GenBank/DDBJ databases">
        <title>Genome sequence of Lichtheimia ornata CBS 291.66.</title>
        <authorList>
            <person name="Mohabir J.T."/>
            <person name="Shea T.P."/>
            <person name="Kurbessoian T."/>
            <person name="Berby B."/>
            <person name="Fontaine J."/>
            <person name="Livny J."/>
            <person name="Gnirke A."/>
            <person name="Stajich J.E."/>
            <person name="Cuomo C.A."/>
        </authorList>
    </citation>
    <scope>NUCLEOTIDE SEQUENCE [LARGE SCALE GENOMIC DNA]</scope>
    <source>
        <strain evidence="2">CBS 291.66</strain>
    </source>
</reference>
<keyword evidence="3" id="KW-1185">Reference proteome</keyword>
<keyword evidence="1" id="KW-0472">Membrane</keyword>
<dbReference type="AlphaFoldDB" id="A0AAD7Y1P4"/>
<gene>
    <name evidence="2" type="ORF">O0I10_002478</name>
</gene>
<accession>A0AAD7Y1P4</accession>
<dbReference type="EMBL" id="JARTCD010000007">
    <property type="protein sequence ID" value="KAJ8661671.1"/>
    <property type="molecule type" value="Genomic_DNA"/>
</dbReference>
<keyword evidence="1" id="KW-1133">Transmembrane helix</keyword>